<accession>A0ACC2ZMR3</accession>
<dbReference type="EMBL" id="JAPDRP010000002">
    <property type="protein sequence ID" value="KAJ9648885.1"/>
    <property type="molecule type" value="Genomic_DNA"/>
</dbReference>
<evidence type="ECO:0000313" key="2">
    <source>
        <dbReference type="Proteomes" id="UP001172680"/>
    </source>
</evidence>
<proteinExistence type="predicted"/>
<gene>
    <name evidence="1" type="ORF">H2199_000798</name>
</gene>
<dbReference type="Proteomes" id="UP001172680">
    <property type="component" value="Unassembled WGS sequence"/>
</dbReference>
<sequence length="298" mass="33268">MKHLPWVFSNRYTVHQIPTREGRSVRAIVFQPPQRSNLNRLRPLHINIHSGGFIGGIAEGNASFCALISDRTGAVVISPEHRAAPRHTFPAAHDDIDDVISFLLKNAVSMFRADPKLLTVSGSSAGCNLALAASQQKACQPPADTAIKASVTFYAPVDLRLPPQSKPIPPNYPTRDPLSYLLPLYDAYAGPSRTANLSNPRLHPILAAADTLPRDMLFIIPTIDILLHEQLTFVERLKRETEGSGRRIESRLVEGQWHGWAELPGWAIDKTTRDDAFDAAIEFLRETHRRYGWFWDGE</sequence>
<comment type="caution">
    <text evidence="1">The sequence shown here is derived from an EMBL/GenBank/DDBJ whole genome shotgun (WGS) entry which is preliminary data.</text>
</comment>
<organism evidence="1 2">
    <name type="scientific">Coniosporium tulheliwenetii</name>
    <dbReference type="NCBI Taxonomy" id="3383036"/>
    <lineage>
        <taxon>Eukaryota</taxon>
        <taxon>Fungi</taxon>
        <taxon>Dikarya</taxon>
        <taxon>Ascomycota</taxon>
        <taxon>Pezizomycotina</taxon>
        <taxon>Dothideomycetes</taxon>
        <taxon>Dothideomycetes incertae sedis</taxon>
        <taxon>Coniosporium</taxon>
    </lineage>
</organism>
<name>A0ACC2ZMR3_9PEZI</name>
<reference evidence="1" key="1">
    <citation type="submission" date="2022-10" db="EMBL/GenBank/DDBJ databases">
        <title>Culturing micro-colonial fungi from biological soil crusts in the Mojave desert and describing Neophaeococcomyces mojavensis, and introducing the new genera and species Taxawa tesnikishii.</title>
        <authorList>
            <person name="Kurbessoian T."/>
            <person name="Stajich J.E."/>
        </authorList>
    </citation>
    <scope>NUCLEOTIDE SEQUENCE</scope>
    <source>
        <strain evidence="1">JES_115</strain>
    </source>
</reference>
<protein>
    <submittedName>
        <fullName evidence="1">Uncharacterized protein</fullName>
    </submittedName>
</protein>
<evidence type="ECO:0000313" key="1">
    <source>
        <dbReference type="EMBL" id="KAJ9648885.1"/>
    </source>
</evidence>
<keyword evidence="2" id="KW-1185">Reference proteome</keyword>